<dbReference type="PANTHER" id="PTHR31435">
    <property type="entry name" value="PROTEIN NATD1"/>
    <property type="match status" value="1"/>
</dbReference>
<dbReference type="Gene3D" id="3.40.630.30">
    <property type="match status" value="1"/>
</dbReference>
<dbReference type="InterPro" id="IPR016181">
    <property type="entry name" value="Acyl_CoA_acyltransferase"/>
</dbReference>
<dbReference type="EMBL" id="ALAN01000015">
    <property type="protein sequence ID" value="ETI70537.1"/>
    <property type="molecule type" value="Genomic_DNA"/>
</dbReference>
<dbReference type="Pfam" id="PF14542">
    <property type="entry name" value="Acetyltransf_CG"/>
    <property type="match status" value="1"/>
</dbReference>
<sequence>MDFKKESNRFYKQDETGKLLAEVIYEPNGEQQVLLTHTFVDSSLRGQGVAEQLVDCVVAEMKAEGKKIVPVCSFAVALFKRKPDKYKDVIAN</sequence>
<dbReference type="Proteomes" id="UP000018877">
    <property type="component" value="Unassembled WGS sequence"/>
</dbReference>
<evidence type="ECO:0000313" key="4">
    <source>
        <dbReference type="Proteomes" id="UP000018877"/>
    </source>
</evidence>
<dbReference type="GO" id="GO:0016747">
    <property type="term" value="F:acyltransferase activity, transferring groups other than amino-acyl groups"/>
    <property type="evidence" value="ECO:0007669"/>
    <property type="project" value="InterPro"/>
</dbReference>
<dbReference type="AlphaFoldDB" id="A0AB94IU77"/>
<evidence type="ECO:0000259" key="2">
    <source>
        <dbReference type="PROSITE" id="PS51729"/>
    </source>
</evidence>
<proteinExistence type="predicted"/>
<comment type="caution">
    <text evidence="3">The sequence shown here is derived from an EMBL/GenBank/DDBJ whole genome shotgun (WGS) entry which is preliminary data.</text>
</comment>
<gene>
    <name evidence="3" type="ORF">BAVI_02274</name>
</gene>
<keyword evidence="4" id="KW-1185">Reference proteome</keyword>
<dbReference type="SUPFAM" id="SSF55729">
    <property type="entry name" value="Acyl-CoA N-acyltransferases (Nat)"/>
    <property type="match status" value="1"/>
</dbReference>
<dbReference type="InterPro" id="IPR000182">
    <property type="entry name" value="GNAT_dom"/>
</dbReference>
<feature type="domain" description="N-acetyltransferase" evidence="1">
    <location>
        <begin position="1"/>
        <end position="92"/>
    </location>
</feature>
<dbReference type="InterPro" id="IPR045057">
    <property type="entry name" value="Gcn5-rel_NAT"/>
</dbReference>
<dbReference type="InterPro" id="IPR031165">
    <property type="entry name" value="GNAT_YJDJ"/>
</dbReference>
<accession>A0AB94IU77</accession>
<reference evidence="3 4" key="1">
    <citation type="journal article" date="2014" name="Environ. Microbiol.">
        <title>The nitrate-ammonifying and nosZ-carrying bacterium Bacillus vireti is a potent source and sink for nitric and nitrous oxide under high nitrate conditions.</title>
        <authorList>
            <person name="Mania D."/>
            <person name="Heylen K."/>
            <person name="van Spanning R.J."/>
            <person name="Frostegard A."/>
        </authorList>
    </citation>
    <scope>NUCLEOTIDE SEQUENCE [LARGE SCALE GENOMIC DNA]</scope>
    <source>
        <strain evidence="3 4">LMG 21834</strain>
    </source>
</reference>
<evidence type="ECO:0008006" key="5">
    <source>
        <dbReference type="Google" id="ProtNLM"/>
    </source>
</evidence>
<dbReference type="PROSITE" id="PS51729">
    <property type="entry name" value="GNAT_YJDJ"/>
    <property type="match status" value="1"/>
</dbReference>
<evidence type="ECO:0000313" key="3">
    <source>
        <dbReference type="EMBL" id="ETI70537.1"/>
    </source>
</evidence>
<dbReference type="CDD" id="cd04301">
    <property type="entry name" value="NAT_SF"/>
    <property type="match status" value="1"/>
</dbReference>
<evidence type="ECO:0000259" key="1">
    <source>
        <dbReference type="PROSITE" id="PS51186"/>
    </source>
</evidence>
<dbReference type="PROSITE" id="PS51186">
    <property type="entry name" value="GNAT"/>
    <property type="match status" value="1"/>
</dbReference>
<dbReference type="PANTHER" id="PTHR31435:SF10">
    <property type="entry name" value="BSR4717 PROTEIN"/>
    <property type="match status" value="1"/>
</dbReference>
<protein>
    <recommendedName>
        <fullName evidence="5">N-acetyltransferase domain-containing protein</fullName>
    </recommendedName>
</protein>
<dbReference type="RefSeq" id="WP_024026673.1">
    <property type="nucleotide sequence ID" value="NZ_ALAN01000015.1"/>
</dbReference>
<feature type="domain" description="N-acetyltransferase" evidence="2">
    <location>
        <begin position="2"/>
        <end position="91"/>
    </location>
</feature>
<name>A0AB94IU77_9BACI</name>
<organism evidence="3 4">
    <name type="scientific">Neobacillus vireti LMG 21834</name>
    <dbReference type="NCBI Taxonomy" id="1131730"/>
    <lineage>
        <taxon>Bacteria</taxon>
        <taxon>Bacillati</taxon>
        <taxon>Bacillota</taxon>
        <taxon>Bacilli</taxon>
        <taxon>Bacillales</taxon>
        <taxon>Bacillaceae</taxon>
        <taxon>Neobacillus</taxon>
    </lineage>
</organism>